<dbReference type="InterPro" id="IPR039261">
    <property type="entry name" value="FNR_nucleotide-bd"/>
</dbReference>
<reference evidence="3 4" key="1">
    <citation type="submission" date="2019-06" db="EMBL/GenBank/DDBJ databases">
        <authorList>
            <person name="Mardanova A.M."/>
            <person name="Pudova D.S."/>
            <person name="Shagimardanova E.I."/>
            <person name="Gogoleva N.E."/>
            <person name="Lutfullin M.T."/>
            <person name="Hadieva G.F."/>
            <person name="Sharipova M.R."/>
        </authorList>
    </citation>
    <scope>NUCLEOTIDE SEQUENCE [LARGE SCALE GENOMIC DNA]</scope>
    <source>
        <strain evidence="3 4">MG-1</strain>
    </source>
</reference>
<evidence type="ECO:0000313" key="3">
    <source>
        <dbReference type="EMBL" id="TNM55848.1"/>
    </source>
</evidence>
<dbReference type="Proteomes" id="UP000314223">
    <property type="component" value="Unassembled WGS sequence"/>
</dbReference>
<proteinExistence type="predicted"/>
<evidence type="ECO:0000256" key="1">
    <source>
        <dbReference type="SAM" id="MobiDB-lite"/>
    </source>
</evidence>
<evidence type="ECO:0000259" key="2">
    <source>
        <dbReference type="PROSITE" id="PS51384"/>
    </source>
</evidence>
<protein>
    <submittedName>
        <fullName evidence="3">Siderophore-interacting protein</fullName>
    </submittedName>
</protein>
<dbReference type="Gene3D" id="3.40.50.80">
    <property type="entry name" value="Nucleotide-binding domain of ferredoxin-NADP reductase (FNR) module"/>
    <property type="match status" value="1"/>
</dbReference>
<dbReference type="CDD" id="cd06193">
    <property type="entry name" value="siderophore_interacting"/>
    <property type="match status" value="1"/>
</dbReference>
<dbReference type="InterPro" id="IPR017927">
    <property type="entry name" value="FAD-bd_FR_type"/>
</dbReference>
<dbReference type="PANTHER" id="PTHR30157:SF0">
    <property type="entry name" value="NADPH-DEPENDENT FERRIC-CHELATE REDUCTASE"/>
    <property type="match status" value="1"/>
</dbReference>
<dbReference type="RefSeq" id="WP_139467987.1">
    <property type="nucleotide sequence ID" value="NZ_VDMQ01000003.1"/>
</dbReference>
<name>A0A5C4X2R4_9MICO</name>
<feature type="compositionally biased region" description="Polar residues" evidence="1">
    <location>
        <begin position="123"/>
        <end position="134"/>
    </location>
</feature>
<dbReference type="AlphaFoldDB" id="A0A5C4X2R4"/>
<accession>A0A5C4X2R4</accession>
<sequence>MVNWQRGVMRLMRITNHEVVVTGVTDFTPTYRRIHFSGAELLAQLDEVFPTLWTRLWFPHPEKGEGHLSQRGYTFSAIDLEAGTFSLDFVLHGDLGEADSGGPANQAIPAGPAVSAGQAGPAGSTSPIEAESTSDIGPAARWAAHVRPGDTIEAALTPARLDLPDDTSHLLLAGDLTALPAINSWCEAVPADIAITVAITADPAEVPGLPQSAHPNATWHWASQGSSAEAAPQHRTDRSVADHLRGLDLEAAGLYVWAAGERNMVKEVRRFAKSDLGLGRSQQFSQFYWFADKPTG</sequence>
<dbReference type="InterPro" id="IPR007037">
    <property type="entry name" value="SIP_rossman_dom"/>
</dbReference>
<dbReference type="Pfam" id="PF04954">
    <property type="entry name" value="SIP"/>
    <property type="match status" value="1"/>
</dbReference>
<evidence type="ECO:0000313" key="4">
    <source>
        <dbReference type="Proteomes" id="UP000314223"/>
    </source>
</evidence>
<feature type="region of interest" description="Disordered" evidence="1">
    <location>
        <begin position="100"/>
        <end position="134"/>
    </location>
</feature>
<dbReference type="PROSITE" id="PS51384">
    <property type="entry name" value="FAD_FR"/>
    <property type="match status" value="1"/>
</dbReference>
<organism evidence="3 4">
    <name type="scientific">Brevibacterium sediminis</name>
    <dbReference type="NCBI Taxonomy" id="1857024"/>
    <lineage>
        <taxon>Bacteria</taxon>
        <taxon>Bacillati</taxon>
        <taxon>Actinomycetota</taxon>
        <taxon>Actinomycetes</taxon>
        <taxon>Micrococcales</taxon>
        <taxon>Brevibacteriaceae</taxon>
        <taxon>Brevibacterium</taxon>
    </lineage>
</organism>
<dbReference type="PANTHER" id="PTHR30157">
    <property type="entry name" value="FERRIC REDUCTASE, NADPH-DEPENDENT"/>
    <property type="match status" value="1"/>
</dbReference>
<feature type="domain" description="FAD-binding FR-type" evidence="2">
    <location>
        <begin position="14"/>
        <end position="165"/>
    </location>
</feature>
<dbReference type="Gene3D" id="2.40.30.10">
    <property type="entry name" value="Translation factors"/>
    <property type="match status" value="1"/>
</dbReference>
<dbReference type="GO" id="GO:0016491">
    <property type="term" value="F:oxidoreductase activity"/>
    <property type="evidence" value="ECO:0007669"/>
    <property type="project" value="InterPro"/>
</dbReference>
<dbReference type="InterPro" id="IPR039374">
    <property type="entry name" value="SIP_fam"/>
</dbReference>
<dbReference type="EMBL" id="VDMQ01000003">
    <property type="protein sequence ID" value="TNM55848.1"/>
    <property type="molecule type" value="Genomic_DNA"/>
</dbReference>
<comment type="caution">
    <text evidence="3">The sequence shown here is derived from an EMBL/GenBank/DDBJ whole genome shotgun (WGS) entry which is preliminary data.</text>
</comment>
<feature type="region of interest" description="Disordered" evidence="1">
    <location>
        <begin position="214"/>
        <end position="236"/>
    </location>
</feature>
<gene>
    <name evidence="3" type="ORF">FHQ09_06280</name>
</gene>